<dbReference type="NCBIfam" id="TIGR01444">
    <property type="entry name" value="fkbM_fam"/>
    <property type="match status" value="1"/>
</dbReference>
<dbReference type="PANTHER" id="PTHR34203:SF15">
    <property type="entry name" value="SLL1173 PROTEIN"/>
    <property type="match status" value="1"/>
</dbReference>
<feature type="non-terminal residue" evidence="2">
    <location>
        <position position="1"/>
    </location>
</feature>
<dbReference type="EMBL" id="VSWD01000003">
    <property type="protein sequence ID" value="KAK3106176.1"/>
    <property type="molecule type" value="Genomic_DNA"/>
</dbReference>
<dbReference type="PANTHER" id="PTHR34203">
    <property type="entry name" value="METHYLTRANSFERASE, FKBM FAMILY PROTEIN"/>
    <property type="match status" value="1"/>
</dbReference>
<dbReference type="AlphaFoldDB" id="A0AA89C2H3"/>
<keyword evidence="3" id="KW-1185">Reference proteome</keyword>
<dbReference type="SUPFAM" id="SSF53335">
    <property type="entry name" value="S-adenosyl-L-methionine-dependent methyltransferases"/>
    <property type="match status" value="1"/>
</dbReference>
<sequence>DISVFTFNGQWEKDIKSVCKELDKYRFKKDFKRRIYKSIVGEFPIYISDPKVDGISRRIDYNGTFEPRIFQTIYDFVNHDSDINVIDIGANVGAISLQVAKWGRHVLSIEASDMNVRRYCAGAKDANIGKYTTLVHNAISDNHEPVRFILGRRGESGGNFIDESDIRKAKKRIDGNIYDYKHSVELKTVMLDDVLSLPNACLFQKVFIKVDVEGAEHKVFQGARKFFEKNDVIGVLMEWSWHRLRNGTKDIIINFMKEFKFDSFAYNERNLTSVDAQYTDEHDLLWLPRKRKD</sequence>
<dbReference type="InterPro" id="IPR029063">
    <property type="entry name" value="SAM-dependent_MTases_sf"/>
</dbReference>
<evidence type="ECO:0000259" key="1">
    <source>
        <dbReference type="Pfam" id="PF05050"/>
    </source>
</evidence>
<proteinExistence type="predicted"/>
<dbReference type="Pfam" id="PF05050">
    <property type="entry name" value="Methyltransf_21"/>
    <property type="match status" value="1"/>
</dbReference>
<dbReference type="InterPro" id="IPR052514">
    <property type="entry name" value="SAM-dependent_MTase"/>
</dbReference>
<protein>
    <recommendedName>
        <fullName evidence="1">Methyltransferase FkbM domain-containing protein</fullName>
    </recommendedName>
</protein>
<comment type="caution">
    <text evidence="2">The sequence shown here is derived from an EMBL/GenBank/DDBJ whole genome shotgun (WGS) entry which is preliminary data.</text>
</comment>
<name>A0AA89C2H3_PINIB</name>
<feature type="domain" description="Methyltransferase FkbM" evidence="1">
    <location>
        <begin position="87"/>
        <end position="261"/>
    </location>
</feature>
<organism evidence="2 3">
    <name type="scientific">Pinctada imbricata</name>
    <name type="common">Atlantic pearl-oyster</name>
    <name type="synonym">Pinctada martensii</name>
    <dbReference type="NCBI Taxonomy" id="66713"/>
    <lineage>
        <taxon>Eukaryota</taxon>
        <taxon>Metazoa</taxon>
        <taxon>Spiralia</taxon>
        <taxon>Lophotrochozoa</taxon>
        <taxon>Mollusca</taxon>
        <taxon>Bivalvia</taxon>
        <taxon>Autobranchia</taxon>
        <taxon>Pteriomorphia</taxon>
        <taxon>Pterioida</taxon>
        <taxon>Pterioidea</taxon>
        <taxon>Pteriidae</taxon>
        <taxon>Pinctada</taxon>
    </lineage>
</organism>
<gene>
    <name evidence="2" type="ORF">FSP39_014320</name>
</gene>
<dbReference type="Gene3D" id="3.40.50.150">
    <property type="entry name" value="Vaccinia Virus protein VP39"/>
    <property type="match status" value="1"/>
</dbReference>
<evidence type="ECO:0000313" key="3">
    <source>
        <dbReference type="Proteomes" id="UP001186944"/>
    </source>
</evidence>
<evidence type="ECO:0000313" key="2">
    <source>
        <dbReference type="EMBL" id="KAK3106176.1"/>
    </source>
</evidence>
<dbReference type="InterPro" id="IPR006342">
    <property type="entry name" value="FkbM_mtfrase"/>
</dbReference>
<accession>A0AA89C2H3</accession>
<reference evidence="2" key="1">
    <citation type="submission" date="2019-08" db="EMBL/GenBank/DDBJ databases">
        <title>The improved chromosome-level genome for the pearl oyster Pinctada fucata martensii using PacBio sequencing and Hi-C.</title>
        <authorList>
            <person name="Zheng Z."/>
        </authorList>
    </citation>
    <scope>NUCLEOTIDE SEQUENCE</scope>
    <source>
        <strain evidence="2">ZZ-2019</strain>
        <tissue evidence="2">Adductor muscle</tissue>
    </source>
</reference>
<dbReference type="Proteomes" id="UP001186944">
    <property type="component" value="Unassembled WGS sequence"/>
</dbReference>